<feature type="transmembrane region" description="Helical" evidence="1">
    <location>
        <begin position="1355"/>
        <end position="1380"/>
    </location>
</feature>
<feature type="chain" id="PRO_5035764633" description="Transmembrane protein" evidence="2">
    <location>
        <begin position="23"/>
        <end position="1392"/>
    </location>
</feature>
<keyword evidence="2" id="KW-0732">Signal</keyword>
<comment type="caution">
    <text evidence="3">The sequence shown here is derived from an EMBL/GenBank/DDBJ whole genome shotgun (WGS) entry which is preliminary data.</text>
</comment>
<evidence type="ECO:0000256" key="2">
    <source>
        <dbReference type="SAM" id="SignalP"/>
    </source>
</evidence>
<evidence type="ECO:0000313" key="3">
    <source>
        <dbReference type="EMBL" id="CAD8136577.1"/>
    </source>
</evidence>
<dbReference type="Proteomes" id="UP000683925">
    <property type="component" value="Unassembled WGS sequence"/>
</dbReference>
<keyword evidence="1" id="KW-0812">Transmembrane</keyword>
<accession>A0A8S1SAT0</accession>
<feature type="signal peptide" evidence="2">
    <location>
        <begin position="1"/>
        <end position="22"/>
    </location>
</feature>
<sequence>MMIYRIITILQLFLLTLQECQKLKSEYSIYASVEELYEWNIREAFFSGEDLVFSLGEKPSKYFEVRQPLSQLGPSIMHKTFGDTIISLKPYVNQLTGAWLNSFVFIEQDNTSVDIFYSIGQPTENNQVPQFDNYISVQKKDANFRCSDVDFLSQTKFIVDCKSLDKNYFVEVDTTEKVTFIENTQKFDAPSIRQLLVHTFEYVTGSQQFIIRGQYQESKGSLVEVFQVKDGNITVEPWLTLDSESLATLLNQQQTFKFVLLDMQVEPNGDIFILDSFNGIYVLKILQSQKWLVKEWSRLNFGEQVYAFDFNYLFTQDGQIAQLVLVYEDRIQYFQNNQPKGILQLPGKVEGVSIQVEISQKYIVLKYQEKIFIYDSKELLYSFFEDVVDIIIINPYEPDLIGVNFVATHRFLINDGILRLYQQDSKTDQLYQTKIIAQSKNSGTQCSIDLKIQIVYSSDTQLYETGYNALPQALTIPSDPFNVDLLAIGPDISYTPVDATASDSIVIDIQEIWQLNIKIQQEHVVFTDIQVVDVDKFYLLQQLESKEAYIYECQHDQLKNVEAECNLLKQVSFQSILTKTTFHWWFETKKIFFVIQESEKQIHLYGLDKETKQFAEYDKLTLEEKIQSFNVLYNKMFVVIQNKILVYDQFIPFNLAYTISDIVQPLNVFGNRLIDLIFIQTSSQVIIGNLALLSNGGAFTTITTIATIPDSQLKIAIGKHYFYLIQNSATQFQIDEYNYKHLQVIYKTKTLPLYNYKVQDSIVADSCEESGWLFVRCQDDKQTVILIYEPGVLSHQSLKKVIKLEGKVDTSVEVDGGLQMFLHFQQKVYSVLQDSLLSVKSKIHSDNYLNKLVTGVKASNGYSTKNIYKQISVLDTHSQPIFENSQNQNFKVKKGSESASLTIDTKLYTGQITQISIDCKSCSQAKLQPQITNVSDGSNLFYNFIDGLIYDAHYGVFLTSKQLVFAKRNGQFERVFTLGLSILEQADGLYISEDRKYLVVSVLAANPQILIVDCGTDLECNVVSKIAVPNAKRISGVQLFNNNHLFILDSNPQDFTQFESSIQAYYINADKTLTLSRSINAQLLNLDSLKIASFQVIKHNQFYTVIFTDLNFGLRFNHFKLVEFSYIPNIEHFELRNYQNDQFYVHENTEFQTIKLISSEMQGTLQTFNLLVQTNNVAQYIFSIPFEIGNLPDLILDKIILKFVLTPFGSWTAVNKVATYLNYVLVPYRQGQDAILVMYELVDSNATKTITSHYALYENYKGTLSSQIVLTVEVEDNGTYFFANLKYDETRGIHNLIKYQYKQNSIINFETLTSVEEQPITITVSNYYGKASGVVNLVYVDDNDDDDDNESDHSWIWILVGVLGGIIILLVTLCLFLYFWNRRNKKSVVLLA</sequence>
<gene>
    <name evidence="3" type="ORF">POCTA_138.1.T0070461</name>
</gene>
<evidence type="ECO:0000313" key="4">
    <source>
        <dbReference type="Proteomes" id="UP000683925"/>
    </source>
</evidence>
<dbReference type="OrthoDB" id="296527at2759"/>
<name>A0A8S1SAT0_PAROT</name>
<proteinExistence type="predicted"/>
<keyword evidence="1" id="KW-0472">Membrane</keyword>
<protein>
    <recommendedName>
        <fullName evidence="5">Transmembrane protein</fullName>
    </recommendedName>
</protein>
<evidence type="ECO:0008006" key="5">
    <source>
        <dbReference type="Google" id="ProtNLM"/>
    </source>
</evidence>
<dbReference type="EMBL" id="CAJJDP010000006">
    <property type="protein sequence ID" value="CAD8136577.1"/>
    <property type="molecule type" value="Genomic_DNA"/>
</dbReference>
<dbReference type="OMA" id="THRFLIN"/>
<organism evidence="3 4">
    <name type="scientific">Paramecium octaurelia</name>
    <dbReference type="NCBI Taxonomy" id="43137"/>
    <lineage>
        <taxon>Eukaryota</taxon>
        <taxon>Sar</taxon>
        <taxon>Alveolata</taxon>
        <taxon>Ciliophora</taxon>
        <taxon>Intramacronucleata</taxon>
        <taxon>Oligohymenophorea</taxon>
        <taxon>Peniculida</taxon>
        <taxon>Parameciidae</taxon>
        <taxon>Paramecium</taxon>
    </lineage>
</organism>
<keyword evidence="1" id="KW-1133">Transmembrane helix</keyword>
<reference evidence="3" key="1">
    <citation type="submission" date="2021-01" db="EMBL/GenBank/DDBJ databases">
        <authorList>
            <consortium name="Genoscope - CEA"/>
            <person name="William W."/>
        </authorList>
    </citation>
    <scope>NUCLEOTIDE SEQUENCE</scope>
</reference>
<keyword evidence="4" id="KW-1185">Reference proteome</keyword>
<evidence type="ECO:0000256" key="1">
    <source>
        <dbReference type="SAM" id="Phobius"/>
    </source>
</evidence>